<dbReference type="OrthoDB" id="10511055at2759"/>
<reference evidence="1 2" key="1">
    <citation type="submission" date="2016-11" db="EMBL/GenBank/DDBJ databases">
        <title>The macronuclear genome of Stentor coeruleus: a giant cell with tiny introns.</title>
        <authorList>
            <person name="Slabodnick M."/>
            <person name="Ruby J.G."/>
            <person name="Reiff S.B."/>
            <person name="Swart E.C."/>
            <person name="Gosai S."/>
            <person name="Prabakaran S."/>
            <person name="Witkowska E."/>
            <person name="Larue G.E."/>
            <person name="Fisher S."/>
            <person name="Freeman R.M."/>
            <person name="Gunawardena J."/>
            <person name="Chu W."/>
            <person name="Stover N.A."/>
            <person name="Gregory B.D."/>
            <person name="Nowacki M."/>
            <person name="Derisi J."/>
            <person name="Roy S.W."/>
            <person name="Marshall W.F."/>
            <person name="Sood P."/>
        </authorList>
    </citation>
    <scope>NUCLEOTIDE SEQUENCE [LARGE SCALE GENOMIC DNA]</scope>
    <source>
        <strain evidence="1">WM001</strain>
    </source>
</reference>
<evidence type="ECO:0000313" key="1">
    <source>
        <dbReference type="EMBL" id="OMJ70739.1"/>
    </source>
</evidence>
<evidence type="ECO:0000313" key="2">
    <source>
        <dbReference type="Proteomes" id="UP000187209"/>
    </source>
</evidence>
<dbReference type="EMBL" id="MPUH01001058">
    <property type="protein sequence ID" value="OMJ70739.1"/>
    <property type="molecule type" value="Genomic_DNA"/>
</dbReference>
<accession>A0A1R2B1W2</accession>
<name>A0A1R2B1W2_9CILI</name>
<comment type="caution">
    <text evidence="1">The sequence shown here is derived from an EMBL/GenBank/DDBJ whole genome shotgun (WGS) entry which is preliminary data.</text>
</comment>
<organism evidence="1 2">
    <name type="scientific">Stentor coeruleus</name>
    <dbReference type="NCBI Taxonomy" id="5963"/>
    <lineage>
        <taxon>Eukaryota</taxon>
        <taxon>Sar</taxon>
        <taxon>Alveolata</taxon>
        <taxon>Ciliophora</taxon>
        <taxon>Postciliodesmatophora</taxon>
        <taxon>Heterotrichea</taxon>
        <taxon>Heterotrichida</taxon>
        <taxon>Stentoridae</taxon>
        <taxon>Stentor</taxon>
    </lineage>
</organism>
<dbReference type="AlphaFoldDB" id="A0A1R2B1W2"/>
<proteinExistence type="predicted"/>
<dbReference type="Proteomes" id="UP000187209">
    <property type="component" value="Unassembled WGS sequence"/>
</dbReference>
<protein>
    <submittedName>
        <fullName evidence="1">Uncharacterized protein</fullName>
    </submittedName>
</protein>
<gene>
    <name evidence="1" type="ORF">SteCoe_31217</name>
</gene>
<sequence length="280" mass="32841">MGCGGSSSTQVITAFIWGHKGSVSVKTMKLIMAYDPDTKTIVTKVPMDRVTESLLMWQNRKFYLQDLFIDDYNLGKKYKCPEIRAAFSISEYDQFNQLLETEQLTDKIGRSQNKNLDTNKKSIIVNNIRKECKEFWDMSKDFWVKNKMNAEKTDMTHFDRECFSYQVEKRSSPEKIQEFLAKKYKATSYGKLKKDVKAKIIMEKKDYRPHTVKMRKSVQCDFFVGAQRMLELQEEIRVMIFCWEDIPLLADPEFLESEMEKMRSGTKIVVSELQQAINVV</sequence>
<keyword evidence="2" id="KW-1185">Reference proteome</keyword>